<name>A0A1V1NTF8_9BACT</name>
<feature type="compositionally biased region" description="Polar residues" evidence="1">
    <location>
        <begin position="9"/>
        <end position="24"/>
    </location>
</feature>
<organism evidence="2 3">
    <name type="scientific">Candidatus Magnetoglobus multicellularis str. Araruama</name>
    <dbReference type="NCBI Taxonomy" id="890399"/>
    <lineage>
        <taxon>Bacteria</taxon>
        <taxon>Pseudomonadati</taxon>
        <taxon>Thermodesulfobacteriota</taxon>
        <taxon>Desulfobacteria</taxon>
        <taxon>Desulfobacterales</taxon>
        <taxon>Desulfobacteraceae</taxon>
        <taxon>Candidatus Magnetoglobus</taxon>
    </lineage>
</organism>
<evidence type="ECO:0008006" key="4">
    <source>
        <dbReference type="Google" id="ProtNLM"/>
    </source>
</evidence>
<dbReference type="EMBL" id="ATBP01002462">
    <property type="protein sequence ID" value="ETR65833.1"/>
    <property type="molecule type" value="Genomic_DNA"/>
</dbReference>
<evidence type="ECO:0000313" key="2">
    <source>
        <dbReference type="EMBL" id="ETR65833.1"/>
    </source>
</evidence>
<evidence type="ECO:0000256" key="1">
    <source>
        <dbReference type="SAM" id="MobiDB-lite"/>
    </source>
</evidence>
<dbReference type="AlphaFoldDB" id="A0A1V1NTF8"/>
<comment type="caution">
    <text evidence="2">The sequence shown here is derived from an EMBL/GenBank/DDBJ whole genome shotgun (WGS) entry which is preliminary data.</text>
</comment>
<gene>
    <name evidence="2" type="ORF">OMM_13648</name>
</gene>
<dbReference type="Proteomes" id="UP000189670">
    <property type="component" value="Unassembled WGS sequence"/>
</dbReference>
<feature type="region of interest" description="Disordered" evidence="1">
    <location>
        <begin position="1"/>
        <end position="24"/>
    </location>
</feature>
<sequence length="91" mass="10539">MFSGIPPHSGTTAQSQRDEFSSQLRQQMGYPKLQSDDWNALFWMVNEKIPSSKQTVILFDEISWIGSKDPDFLGKLKNAWDIYFKKHPGLF</sequence>
<proteinExistence type="predicted"/>
<accession>A0A1V1NTF8</accession>
<reference evidence="3" key="1">
    <citation type="submission" date="2012-11" db="EMBL/GenBank/DDBJ databases">
        <authorList>
            <person name="Lucero-Rivera Y.E."/>
            <person name="Tovar-Ramirez D."/>
        </authorList>
    </citation>
    <scope>NUCLEOTIDE SEQUENCE [LARGE SCALE GENOMIC DNA]</scope>
    <source>
        <strain evidence="3">Araruama</strain>
    </source>
</reference>
<evidence type="ECO:0000313" key="3">
    <source>
        <dbReference type="Proteomes" id="UP000189670"/>
    </source>
</evidence>
<protein>
    <recommendedName>
        <fullName evidence="4">ATPase AAA-type core domain-containing protein</fullName>
    </recommendedName>
</protein>